<dbReference type="InterPro" id="IPR006448">
    <property type="entry name" value="Phage_term_ssu_P27"/>
</dbReference>
<dbReference type="Pfam" id="PF05119">
    <property type="entry name" value="Terminase_4"/>
    <property type="match status" value="1"/>
</dbReference>
<evidence type="ECO:0000313" key="2">
    <source>
        <dbReference type="EMBL" id="DAD98806.1"/>
    </source>
</evidence>
<dbReference type="NCBIfam" id="TIGR01558">
    <property type="entry name" value="sm_term_P27"/>
    <property type="match status" value="1"/>
</dbReference>
<feature type="region of interest" description="Disordered" evidence="1">
    <location>
        <begin position="38"/>
        <end position="64"/>
    </location>
</feature>
<evidence type="ECO:0000256" key="1">
    <source>
        <dbReference type="SAM" id="MobiDB-lite"/>
    </source>
</evidence>
<accession>A0A8S5NVM0</accession>
<sequence>MNWKISNLTHRQPCGAVFYYRKEVYGLAVRGRKPKPTALKVLEGNPGHRPLNKKEPMPKGKLPRCPEWLEDDAKKEWKRLGKVLAEMGMLTEIDRAAFAGYCQAYARWKGAEEFITQHGDMVRTPNGYLQQVPQVSIAQTNLKIMLKFCEQFGLTPSARSRMIGEDTGSERGVDEMELILRG</sequence>
<proteinExistence type="predicted"/>
<dbReference type="EMBL" id="BK015268">
    <property type="protein sequence ID" value="DAD98806.1"/>
    <property type="molecule type" value="Genomic_DNA"/>
</dbReference>
<reference evidence="2" key="1">
    <citation type="journal article" date="2021" name="Proc. Natl. Acad. Sci. U.S.A.">
        <title>A Catalog of Tens of Thousands of Viruses from Human Metagenomes Reveals Hidden Associations with Chronic Diseases.</title>
        <authorList>
            <person name="Tisza M.J."/>
            <person name="Buck C.B."/>
        </authorList>
    </citation>
    <scope>NUCLEOTIDE SEQUENCE</scope>
    <source>
        <strain evidence="2">Ctx7r16</strain>
    </source>
</reference>
<organism evidence="2">
    <name type="scientific">Siphoviridae sp. ctx7r16</name>
    <dbReference type="NCBI Taxonomy" id="2825738"/>
    <lineage>
        <taxon>Viruses</taxon>
        <taxon>Duplodnaviria</taxon>
        <taxon>Heunggongvirae</taxon>
        <taxon>Uroviricota</taxon>
        <taxon>Caudoviricetes</taxon>
    </lineage>
</organism>
<protein>
    <submittedName>
        <fullName evidence="2">Terminase small subunit</fullName>
    </submittedName>
</protein>
<name>A0A8S5NVM0_9CAUD</name>